<proteinExistence type="predicted"/>
<dbReference type="InterPro" id="IPR050312">
    <property type="entry name" value="IolE/XylAMocC-like"/>
</dbReference>
<dbReference type="PANTHER" id="PTHR12110:SF21">
    <property type="entry name" value="XYLOSE ISOMERASE-LIKE TIM BARREL DOMAIN-CONTAINING PROTEIN"/>
    <property type="match status" value="1"/>
</dbReference>
<reference evidence="2 3" key="1">
    <citation type="submission" date="2019-03" db="EMBL/GenBank/DDBJ databases">
        <title>Metabolic potential of uncultured bacteria and archaea associated with petroleum seepage in deep-sea sediments.</title>
        <authorList>
            <person name="Dong X."/>
            <person name="Hubert C."/>
        </authorList>
    </citation>
    <scope>NUCLEOTIDE SEQUENCE [LARGE SCALE GENOMIC DNA]</scope>
    <source>
        <strain evidence="2">E29_bin36</strain>
    </source>
</reference>
<feature type="domain" description="Xylose isomerase-like TIM barrel" evidence="1">
    <location>
        <begin position="27"/>
        <end position="262"/>
    </location>
</feature>
<dbReference type="InterPro" id="IPR036237">
    <property type="entry name" value="Xyl_isomerase-like_sf"/>
</dbReference>
<dbReference type="InterPro" id="IPR001719">
    <property type="entry name" value="AP_endonuc_2"/>
</dbReference>
<dbReference type="Pfam" id="PF01261">
    <property type="entry name" value="AP_endonuc_2"/>
    <property type="match status" value="1"/>
</dbReference>
<dbReference type="GO" id="GO:0016853">
    <property type="term" value="F:isomerase activity"/>
    <property type="evidence" value="ECO:0007669"/>
    <property type="project" value="UniProtKB-KW"/>
</dbReference>
<accession>A0A523XHK6</accession>
<dbReference type="Gene3D" id="3.20.20.150">
    <property type="entry name" value="Divalent-metal-dependent TIM barrel enzymes"/>
    <property type="match status" value="1"/>
</dbReference>
<dbReference type="EMBL" id="SOIP01000486">
    <property type="protein sequence ID" value="TET78479.1"/>
    <property type="molecule type" value="Genomic_DNA"/>
</dbReference>
<name>A0A523XHK6_UNCT6</name>
<evidence type="ECO:0000313" key="2">
    <source>
        <dbReference type="EMBL" id="TET78479.1"/>
    </source>
</evidence>
<dbReference type="Proteomes" id="UP000315534">
    <property type="component" value="Unassembled WGS sequence"/>
</dbReference>
<dbReference type="SMART" id="SM00518">
    <property type="entry name" value="AP2Ec"/>
    <property type="match status" value="1"/>
</dbReference>
<sequence length="278" mass="31751">MVSLYEKIRPRLGFADPYQGDTIEDSVDFAVQHGFRIAEINLNRSRFFPENFTPQERTSIKAYSESKGVSLSFHGPVDVSLMPRHRVIREASILRLREMIDFADDLGGKTFTIHPGRVAFFHAGENKVYFLKKHYPQTYFEALKSSLRNLSSHAEARISLCIENTYHLDEAVKEVIEAVLSENELYLTWDVAHAGGGDSEAQKETFSFFESHLDKIRVVHLHDRREGKTHLAIGTGEIDFSSIFRLLADSEAYFIIEMRNRAQTILSLSNLESYLKGS</sequence>
<dbReference type="AlphaFoldDB" id="A0A523XHK6"/>
<dbReference type="PANTHER" id="PTHR12110">
    <property type="entry name" value="HYDROXYPYRUVATE ISOMERASE"/>
    <property type="match status" value="1"/>
</dbReference>
<organism evidence="2 3">
    <name type="scientific">candidate division TA06 bacterium</name>
    <dbReference type="NCBI Taxonomy" id="2250710"/>
    <lineage>
        <taxon>Bacteria</taxon>
        <taxon>Bacteria division TA06</taxon>
    </lineage>
</organism>
<dbReference type="SUPFAM" id="SSF51658">
    <property type="entry name" value="Xylose isomerase-like"/>
    <property type="match status" value="1"/>
</dbReference>
<dbReference type="InterPro" id="IPR013022">
    <property type="entry name" value="Xyl_isomerase-like_TIM-brl"/>
</dbReference>
<comment type="caution">
    <text evidence="2">The sequence shown here is derived from an EMBL/GenBank/DDBJ whole genome shotgun (WGS) entry which is preliminary data.</text>
</comment>
<protein>
    <submittedName>
        <fullName evidence="2">Sugar phosphate isomerase/epimerase</fullName>
    </submittedName>
</protein>
<evidence type="ECO:0000313" key="3">
    <source>
        <dbReference type="Proteomes" id="UP000315534"/>
    </source>
</evidence>
<gene>
    <name evidence="2" type="ORF">E3J38_08535</name>
</gene>
<keyword evidence="2" id="KW-0413">Isomerase</keyword>
<dbReference type="GO" id="GO:0008270">
    <property type="term" value="F:zinc ion binding"/>
    <property type="evidence" value="ECO:0007669"/>
    <property type="project" value="InterPro"/>
</dbReference>
<dbReference type="GO" id="GO:0006281">
    <property type="term" value="P:DNA repair"/>
    <property type="evidence" value="ECO:0007669"/>
    <property type="project" value="InterPro"/>
</dbReference>
<evidence type="ECO:0000259" key="1">
    <source>
        <dbReference type="Pfam" id="PF01261"/>
    </source>
</evidence>
<dbReference type="GO" id="GO:0003677">
    <property type="term" value="F:DNA binding"/>
    <property type="evidence" value="ECO:0007669"/>
    <property type="project" value="InterPro"/>
</dbReference>